<protein>
    <submittedName>
        <fullName evidence="1">Conjugative transfer region protein TrbK</fullName>
    </submittedName>
</protein>
<dbReference type="EMBL" id="JACIDT010000006">
    <property type="protein sequence ID" value="MBB3926367.1"/>
    <property type="molecule type" value="Genomic_DNA"/>
</dbReference>
<organism evidence="1 2">
    <name type="scientific">Sphingobium jiangsuense</name>
    <dbReference type="NCBI Taxonomy" id="870476"/>
    <lineage>
        <taxon>Bacteria</taxon>
        <taxon>Pseudomonadati</taxon>
        <taxon>Pseudomonadota</taxon>
        <taxon>Alphaproteobacteria</taxon>
        <taxon>Sphingomonadales</taxon>
        <taxon>Sphingomonadaceae</taxon>
        <taxon>Sphingobium</taxon>
    </lineage>
</organism>
<dbReference type="InterPro" id="IPR027587">
    <property type="entry name" value="TrbK"/>
</dbReference>
<dbReference type="RefSeq" id="WP_125726047.1">
    <property type="nucleotide sequence ID" value="NZ_BSPS01000016.1"/>
</dbReference>
<evidence type="ECO:0000313" key="1">
    <source>
        <dbReference type="EMBL" id="MBB3926367.1"/>
    </source>
</evidence>
<proteinExistence type="predicted"/>
<reference evidence="1 2" key="1">
    <citation type="submission" date="2020-08" db="EMBL/GenBank/DDBJ databases">
        <title>Genomic Encyclopedia of Type Strains, Phase IV (KMG-IV): sequencing the most valuable type-strain genomes for metagenomic binning, comparative biology and taxonomic classification.</title>
        <authorList>
            <person name="Goeker M."/>
        </authorList>
    </citation>
    <scope>NUCLEOTIDE SEQUENCE [LARGE SCALE GENOMIC DNA]</scope>
    <source>
        <strain evidence="1 2">DSM 26189</strain>
    </source>
</reference>
<comment type="caution">
    <text evidence="1">The sequence shown here is derived from an EMBL/GenBank/DDBJ whole genome shotgun (WGS) entry which is preliminary data.</text>
</comment>
<dbReference type="Proteomes" id="UP000571950">
    <property type="component" value="Unassembled WGS sequence"/>
</dbReference>
<dbReference type="Pfam" id="PF20084">
    <property type="entry name" value="TrbK"/>
    <property type="match status" value="1"/>
</dbReference>
<evidence type="ECO:0000313" key="2">
    <source>
        <dbReference type="Proteomes" id="UP000571950"/>
    </source>
</evidence>
<name>A0A7W6FQ70_9SPHN</name>
<accession>A0A7W6FQ70</accession>
<gene>
    <name evidence="1" type="ORF">GGR43_002084</name>
</gene>
<keyword evidence="2" id="KW-1185">Reference proteome</keyword>
<dbReference type="AlphaFoldDB" id="A0A7W6FQ70"/>
<dbReference type="NCBIfam" id="TIGR04360">
    <property type="entry name" value="other_trbK"/>
    <property type="match status" value="1"/>
</dbReference>
<sequence length="101" mass="10622">MSRNAKIAGIATLAGIMLAVALTSLREPHDPPPEAILPILEEGEQQKLLARELKRCATLTMPDSGCEQAWAANRGRFFGKAAVEGAPEIGDGAETVGRTAP</sequence>